<evidence type="ECO:0000256" key="2">
    <source>
        <dbReference type="ARBA" id="ARBA00022723"/>
    </source>
</evidence>
<dbReference type="Pfam" id="PF03171">
    <property type="entry name" value="2OG-FeII_Oxy"/>
    <property type="match status" value="1"/>
</dbReference>
<evidence type="ECO:0000256" key="1">
    <source>
        <dbReference type="ARBA" id="ARBA00008056"/>
    </source>
</evidence>
<dbReference type="GO" id="GO:0046872">
    <property type="term" value="F:metal ion binding"/>
    <property type="evidence" value="ECO:0007669"/>
    <property type="project" value="UniProtKB-KW"/>
</dbReference>
<keyword evidence="9" id="KW-0808">Transferase</keyword>
<reference evidence="8 11" key="2">
    <citation type="journal article" date="2014" name="BMC Genomics">
        <title>An improved genome release (version Mt4.0) for the model legume Medicago truncatula.</title>
        <authorList>
            <person name="Tang H."/>
            <person name="Krishnakumar V."/>
            <person name="Bidwell S."/>
            <person name="Rosen B."/>
            <person name="Chan A."/>
            <person name="Zhou S."/>
            <person name="Gentzbittel L."/>
            <person name="Childs K.L."/>
            <person name="Yandell M."/>
            <person name="Gundlach H."/>
            <person name="Mayer K.F."/>
            <person name="Schwartz D.C."/>
            <person name="Town C.D."/>
        </authorList>
    </citation>
    <scope>GENOME REANNOTATION</scope>
    <source>
        <strain evidence="10 11">cv. Jemalong A17</strain>
    </source>
</reference>
<dbReference type="SUPFAM" id="SSF51197">
    <property type="entry name" value="Clavaminate synthase-like"/>
    <property type="match status" value="1"/>
</dbReference>
<dbReference type="FunFam" id="2.60.120.330:FF:000001">
    <property type="entry name" value="Protein SRG1"/>
    <property type="match status" value="1"/>
</dbReference>
<keyword evidence="9" id="KW-0489">Methyltransferase</keyword>
<keyword evidence="3" id="KW-0847">Vitamin C</keyword>
<dbReference type="PANTHER" id="PTHR47991">
    <property type="entry name" value="OXOGLUTARATE/IRON-DEPENDENT DIOXYGENASE"/>
    <property type="match status" value="1"/>
</dbReference>
<evidence type="ECO:0000256" key="6">
    <source>
        <dbReference type="RuleBase" id="RU003682"/>
    </source>
</evidence>
<dbReference type="Proteomes" id="UP000002051">
    <property type="component" value="Chromosome 5"/>
</dbReference>
<dbReference type="PaxDb" id="3880-AES97533"/>
<gene>
    <name evidence="10" type="primary">11418968</name>
    <name evidence="8" type="ordered locus">MTR_5g055690</name>
    <name evidence="9" type="ORF">MtrunA17_Chr5g0423201</name>
</gene>
<accession>G7K0G4</accession>
<keyword evidence="5 6" id="KW-0408">Iron</keyword>
<keyword evidence="4 6" id="KW-0560">Oxidoreductase</keyword>
<evidence type="ECO:0000313" key="10">
    <source>
        <dbReference type="EnsemblPlants" id="AES97533"/>
    </source>
</evidence>
<dbReference type="InterPro" id="IPR050295">
    <property type="entry name" value="Plant_2OG-oxidoreductases"/>
</dbReference>
<comment type="similarity">
    <text evidence="1 6">Belongs to the iron/ascorbate-dependent oxidoreductase family.</text>
</comment>
<evidence type="ECO:0000313" key="9">
    <source>
        <dbReference type="EMBL" id="RHN55875.1"/>
    </source>
</evidence>
<dbReference type="InterPro" id="IPR027443">
    <property type="entry name" value="IPNS-like_sf"/>
</dbReference>
<dbReference type="KEGG" id="mtr:11418968"/>
<feature type="domain" description="Fe2OG dioxygenase" evidence="7">
    <location>
        <begin position="199"/>
        <end position="300"/>
    </location>
</feature>
<evidence type="ECO:0000256" key="4">
    <source>
        <dbReference type="ARBA" id="ARBA00023002"/>
    </source>
</evidence>
<keyword evidence="2 6" id="KW-0479">Metal-binding</keyword>
<reference evidence="12" key="4">
    <citation type="journal article" date="2018" name="Nat. Plants">
        <title>Whole-genome landscape of Medicago truncatula symbiotic genes.</title>
        <authorList>
            <person name="Pecrix Y."/>
            <person name="Staton S.E."/>
            <person name="Sallet E."/>
            <person name="Lelandais-Briere C."/>
            <person name="Moreau S."/>
            <person name="Carrere S."/>
            <person name="Blein T."/>
            <person name="Jardinaud M.F."/>
            <person name="Latrasse D."/>
            <person name="Zouine M."/>
            <person name="Zahm M."/>
            <person name="Kreplak J."/>
            <person name="Mayjonade B."/>
            <person name="Satge C."/>
            <person name="Perez M."/>
            <person name="Cauet S."/>
            <person name="Marande W."/>
            <person name="Chantry-Darmon C."/>
            <person name="Lopez-Roques C."/>
            <person name="Bouchez O."/>
            <person name="Berard A."/>
            <person name="Debelle F."/>
            <person name="Munos S."/>
            <person name="Bendahmane A."/>
            <person name="Berges H."/>
            <person name="Niebel A."/>
            <person name="Buitink J."/>
            <person name="Frugier F."/>
            <person name="Benhamed M."/>
            <person name="Crespi M."/>
            <person name="Gouzy J."/>
            <person name="Gamas P."/>
        </authorList>
    </citation>
    <scope>NUCLEOTIDE SEQUENCE [LARGE SCALE GENOMIC DNA]</scope>
    <source>
        <strain evidence="12">cv. Jemalong A17</strain>
    </source>
</reference>
<sequence>MALEASSIIVPSVQELIKQPITEIPERYFHSNQDTIVVTNTTSLPHVPIIDLHKLLSDDSAELEKLDQTCKEWGFFQLINHGVNTSLVENMKIGVEQFFNLPMEEKKKKFWQTPNDIQGFGQLFVVSEEQKLEWADMFYINTLPLDSRHQHLIPSIPTPFRDHLENYCLVVKKLAITIIGRMEKALKIKSNELVELFDDINQGMRMNYYPPCPQPENVIGLNPHSDMGMLTILLQANDIEGLQIRKDGQWIPVQPLPNAFVVNLGDMLEIFTNGIYRSIEHRGIVNSKKERISIATFHRLNMSRVIGPTPNLITAERSALFNPIRVADYIKGYLSRQLEGKSYLDVVRIQKEMDK</sequence>
<dbReference type="GO" id="GO:0032259">
    <property type="term" value="P:methylation"/>
    <property type="evidence" value="ECO:0007669"/>
    <property type="project" value="UniProtKB-KW"/>
</dbReference>
<dbReference type="eggNOG" id="KOG0143">
    <property type="taxonomic scope" value="Eukaryota"/>
</dbReference>
<dbReference type="InterPro" id="IPR005123">
    <property type="entry name" value="Oxoglu/Fe-dep_dioxygenase_dom"/>
</dbReference>
<protein>
    <submittedName>
        <fullName evidence="8">Flavonol synthase/flavanone 3-hydroxylase</fullName>
    </submittedName>
    <submittedName>
        <fullName evidence="9">Putative codeine 3-O-demethylase</fullName>
        <ecNumber evidence="9">1.14.11.32</ecNumber>
    </submittedName>
</protein>
<evidence type="ECO:0000256" key="5">
    <source>
        <dbReference type="ARBA" id="ARBA00023004"/>
    </source>
</evidence>
<dbReference type="OrthoDB" id="288590at2759"/>
<dbReference type="GO" id="GO:0031418">
    <property type="term" value="F:L-ascorbic acid binding"/>
    <property type="evidence" value="ECO:0007669"/>
    <property type="project" value="UniProtKB-KW"/>
</dbReference>
<dbReference type="AlphaFoldDB" id="G7K0G4"/>
<organism evidence="8 11">
    <name type="scientific">Medicago truncatula</name>
    <name type="common">Barrel medic</name>
    <name type="synonym">Medicago tribuloides</name>
    <dbReference type="NCBI Taxonomy" id="3880"/>
    <lineage>
        <taxon>Eukaryota</taxon>
        <taxon>Viridiplantae</taxon>
        <taxon>Streptophyta</taxon>
        <taxon>Embryophyta</taxon>
        <taxon>Tracheophyta</taxon>
        <taxon>Spermatophyta</taxon>
        <taxon>Magnoliopsida</taxon>
        <taxon>eudicotyledons</taxon>
        <taxon>Gunneridae</taxon>
        <taxon>Pentapetalae</taxon>
        <taxon>rosids</taxon>
        <taxon>fabids</taxon>
        <taxon>Fabales</taxon>
        <taxon>Fabaceae</taxon>
        <taxon>Papilionoideae</taxon>
        <taxon>50 kb inversion clade</taxon>
        <taxon>NPAAA clade</taxon>
        <taxon>Hologalegina</taxon>
        <taxon>IRL clade</taxon>
        <taxon>Trifolieae</taxon>
        <taxon>Medicago</taxon>
    </lineage>
</organism>
<evidence type="ECO:0000313" key="11">
    <source>
        <dbReference type="Proteomes" id="UP000002051"/>
    </source>
</evidence>
<proteinExistence type="inferred from homology"/>
<dbReference type="Pfam" id="PF14226">
    <property type="entry name" value="DIOX_N"/>
    <property type="match status" value="1"/>
</dbReference>
<dbReference type="Proteomes" id="UP000265566">
    <property type="component" value="Chromosome 5"/>
</dbReference>
<dbReference type="InterPro" id="IPR026992">
    <property type="entry name" value="DIOX_N"/>
</dbReference>
<dbReference type="PROSITE" id="PS51471">
    <property type="entry name" value="FE2OG_OXY"/>
    <property type="match status" value="1"/>
</dbReference>
<dbReference type="Gene3D" id="2.60.120.330">
    <property type="entry name" value="B-lactam Antibiotic, Isopenicillin N Synthase, Chain"/>
    <property type="match status" value="1"/>
</dbReference>
<name>G7K0G4_MEDTR</name>
<dbReference type="GO" id="GO:0008168">
    <property type="term" value="F:methyltransferase activity"/>
    <property type="evidence" value="ECO:0007669"/>
    <property type="project" value="UniProtKB-KW"/>
</dbReference>
<reference evidence="8 11" key="1">
    <citation type="journal article" date="2011" name="Nature">
        <title>The Medicago genome provides insight into the evolution of rhizobial symbioses.</title>
        <authorList>
            <person name="Young N.D."/>
            <person name="Debelle F."/>
            <person name="Oldroyd G.E."/>
            <person name="Geurts R."/>
            <person name="Cannon S.B."/>
            <person name="Udvardi M.K."/>
            <person name="Benedito V.A."/>
            <person name="Mayer K.F."/>
            <person name="Gouzy J."/>
            <person name="Schoof H."/>
            <person name="Van de Peer Y."/>
            <person name="Proost S."/>
            <person name="Cook D.R."/>
            <person name="Meyers B.C."/>
            <person name="Spannagl M."/>
            <person name="Cheung F."/>
            <person name="De Mita S."/>
            <person name="Krishnakumar V."/>
            <person name="Gundlach H."/>
            <person name="Zhou S."/>
            <person name="Mudge J."/>
            <person name="Bharti A.K."/>
            <person name="Murray J.D."/>
            <person name="Naoumkina M.A."/>
            <person name="Rosen B."/>
            <person name="Silverstein K.A."/>
            <person name="Tang H."/>
            <person name="Rombauts S."/>
            <person name="Zhao P.X."/>
            <person name="Zhou P."/>
            <person name="Barbe V."/>
            <person name="Bardou P."/>
            <person name="Bechner M."/>
            <person name="Bellec A."/>
            <person name="Berger A."/>
            <person name="Berges H."/>
            <person name="Bidwell S."/>
            <person name="Bisseling T."/>
            <person name="Choisne N."/>
            <person name="Couloux A."/>
            <person name="Denny R."/>
            <person name="Deshpande S."/>
            <person name="Dai X."/>
            <person name="Doyle J.J."/>
            <person name="Dudez A.M."/>
            <person name="Farmer A.D."/>
            <person name="Fouteau S."/>
            <person name="Franken C."/>
            <person name="Gibelin C."/>
            <person name="Gish J."/>
            <person name="Goldstein S."/>
            <person name="Gonzalez A.J."/>
            <person name="Green P.J."/>
            <person name="Hallab A."/>
            <person name="Hartog M."/>
            <person name="Hua A."/>
            <person name="Humphray S.J."/>
            <person name="Jeong D.H."/>
            <person name="Jing Y."/>
            <person name="Jocker A."/>
            <person name="Kenton S.M."/>
            <person name="Kim D.J."/>
            <person name="Klee K."/>
            <person name="Lai H."/>
            <person name="Lang C."/>
            <person name="Lin S."/>
            <person name="Macmil S.L."/>
            <person name="Magdelenat G."/>
            <person name="Matthews L."/>
            <person name="McCorrison J."/>
            <person name="Monaghan E.L."/>
            <person name="Mun J.H."/>
            <person name="Najar F.Z."/>
            <person name="Nicholson C."/>
            <person name="Noirot C."/>
            <person name="O'Bleness M."/>
            <person name="Paule C.R."/>
            <person name="Poulain J."/>
            <person name="Prion F."/>
            <person name="Qin B."/>
            <person name="Qu C."/>
            <person name="Retzel E.F."/>
            <person name="Riddle C."/>
            <person name="Sallet E."/>
            <person name="Samain S."/>
            <person name="Samson N."/>
            <person name="Sanders I."/>
            <person name="Saurat O."/>
            <person name="Scarpelli C."/>
            <person name="Schiex T."/>
            <person name="Segurens B."/>
            <person name="Severin A.J."/>
            <person name="Sherrier D.J."/>
            <person name="Shi R."/>
            <person name="Sims S."/>
            <person name="Singer S.R."/>
            <person name="Sinharoy S."/>
            <person name="Sterck L."/>
            <person name="Viollet A."/>
            <person name="Wang B.B."/>
            <person name="Wang K."/>
            <person name="Wang M."/>
            <person name="Wang X."/>
            <person name="Warfsmann J."/>
            <person name="Weissenbach J."/>
            <person name="White D.D."/>
            <person name="White J.D."/>
            <person name="Wiley G.B."/>
            <person name="Wincker P."/>
            <person name="Xing Y."/>
            <person name="Yang L."/>
            <person name="Yao Z."/>
            <person name="Ying F."/>
            <person name="Zhai J."/>
            <person name="Zhou L."/>
            <person name="Zuber A."/>
            <person name="Denarie J."/>
            <person name="Dixon R.A."/>
            <person name="May G.D."/>
            <person name="Schwartz D.C."/>
            <person name="Rogers J."/>
            <person name="Quetier F."/>
            <person name="Town C.D."/>
            <person name="Roe B.A."/>
        </authorList>
    </citation>
    <scope>NUCLEOTIDE SEQUENCE [LARGE SCALE GENOMIC DNA]</scope>
    <source>
        <strain evidence="8">A17</strain>
        <strain evidence="10 11">cv. Jemalong A17</strain>
    </source>
</reference>
<evidence type="ECO:0000313" key="8">
    <source>
        <dbReference type="EMBL" id="AES97533.1"/>
    </source>
</evidence>
<dbReference type="EnsemblPlants" id="AES97533">
    <property type="protein sequence ID" value="AES97533"/>
    <property type="gene ID" value="MTR_5g055690"/>
</dbReference>
<reference evidence="10" key="3">
    <citation type="submission" date="2015-04" db="UniProtKB">
        <authorList>
            <consortium name="EnsemblPlants"/>
        </authorList>
    </citation>
    <scope>IDENTIFICATION</scope>
    <source>
        <strain evidence="10">cv. Jemalong A17</strain>
    </source>
</reference>
<evidence type="ECO:0000313" key="12">
    <source>
        <dbReference type="Proteomes" id="UP000265566"/>
    </source>
</evidence>
<dbReference type="OMA" id="EFTHSEL"/>
<evidence type="ECO:0000259" key="7">
    <source>
        <dbReference type="PROSITE" id="PS51471"/>
    </source>
</evidence>
<dbReference type="GO" id="GO:0102805">
    <property type="term" value="F:codeine O-demethylase activity"/>
    <property type="evidence" value="ECO:0007669"/>
    <property type="project" value="UniProtKB-EC"/>
</dbReference>
<keyword evidence="11" id="KW-1185">Reference proteome</keyword>
<dbReference type="EMBL" id="CM001221">
    <property type="protein sequence ID" value="AES97533.1"/>
    <property type="molecule type" value="Genomic_DNA"/>
</dbReference>
<dbReference type="EC" id="1.14.11.32" evidence="9"/>
<reference evidence="9" key="5">
    <citation type="journal article" date="2018" name="Nat. Plants">
        <title>Whole-genome landscape of Medicago truncatula symbiotic genes.</title>
        <authorList>
            <person name="Pecrix Y."/>
            <person name="Gamas P."/>
            <person name="Carrere S."/>
        </authorList>
    </citation>
    <scope>NUCLEOTIDE SEQUENCE</scope>
    <source>
        <tissue evidence="9">Leaves</tissue>
    </source>
</reference>
<dbReference type="InterPro" id="IPR044861">
    <property type="entry name" value="IPNS-like_FE2OG_OXY"/>
</dbReference>
<dbReference type="Gramene" id="rna31154">
    <property type="protein sequence ID" value="RHN55875.1"/>
    <property type="gene ID" value="gene31154"/>
</dbReference>
<evidence type="ECO:0000256" key="3">
    <source>
        <dbReference type="ARBA" id="ARBA00022896"/>
    </source>
</evidence>
<dbReference type="EMBL" id="PSQE01000005">
    <property type="protein sequence ID" value="RHN55875.1"/>
    <property type="molecule type" value="Genomic_DNA"/>
</dbReference>